<dbReference type="GO" id="GO:0008677">
    <property type="term" value="F:2-dehydropantoate 2-reductase activity"/>
    <property type="evidence" value="ECO:0007669"/>
    <property type="project" value="UniProtKB-EC"/>
</dbReference>
<dbReference type="GO" id="GO:0005737">
    <property type="term" value="C:cytoplasm"/>
    <property type="evidence" value="ECO:0007669"/>
    <property type="project" value="TreeGrafter"/>
</dbReference>
<dbReference type="EMBL" id="RCHT01000004">
    <property type="protein sequence ID" value="RLL13223.1"/>
    <property type="molecule type" value="Genomic_DNA"/>
</dbReference>
<dbReference type="EC" id="1.1.1.169" evidence="4"/>
<comment type="catalytic activity">
    <reaction evidence="4">
        <text>(R)-pantoate + NADP(+) = 2-dehydropantoate + NADPH + H(+)</text>
        <dbReference type="Rhea" id="RHEA:16233"/>
        <dbReference type="ChEBI" id="CHEBI:11561"/>
        <dbReference type="ChEBI" id="CHEBI:15378"/>
        <dbReference type="ChEBI" id="CHEBI:15980"/>
        <dbReference type="ChEBI" id="CHEBI:57783"/>
        <dbReference type="ChEBI" id="CHEBI:58349"/>
        <dbReference type="EC" id="1.1.1.169"/>
    </reaction>
</comment>
<evidence type="ECO:0000256" key="3">
    <source>
        <dbReference type="ARBA" id="ARBA00023002"/>
    </source>
</evidence>
<dbReference type="Gene3D" id="3.40.50.720">
    <property type="entry name" value="NAD(P)-binding Rossmann-like Domain"/>
    <property type="match status" value="1"/>
</dbReference>
<evidence type="ECO:0000259" key="5">
    <source>
        <dbReference type="Pfam" id="PF02558"/>
    </source>
</evidence>
<keyword evidence="8" id="KW-1185">Reference proteome</keyword>
<dbReference type="PANTHER" id="PTHR21708:SF26">
    <property type="entry name" value="2-DEHYDROPANTOATE 2-REDUCTASE"/>
    <property type="match status" value="1"/>
</dbReference>
<keyword evidence="4" id="KW-0566">Pantothenate biosynthesis</keyword>
<evidence type="ECO:0000256" key="4">
    <source>
        <dbReference type="RuleBase" id="RU362068"/>
    </source>
</evidence>
<dbReference type="Proteomes" id="UP000276301">
    <property type="component" value="Unassembled WGS sequence"/>
</dbReference>
<dbReference type="AlphaFoldDB" id="A0A498CSC0"/>
<name>A0A498CSC0_9FIRM</name>
<dbReference type="RefSeq" id="WP_121586351.1">
    <property type="nucleotide sequence ID" value="NZ_RCHT01000004.1"/>
</dbReference>
<dbReference type="Pfam" id="PF08546">
    <property type="entry name" value="ApbA_C"/>
    <property type="match status" value="1"/>
</dbReference>
<dbReference type="InterPro" id="IPR013752">
    <property type="entry name" value="KPA_reductase"/>
</dbReference>
<evidence type="ECO:0000259" key="6">
    <source>
        <dbReference type="Pfam" id="PF08546"/>
    </source>
</evidence>
<organism evidence="7 8">
    <name type="scientific">Anaerotruncus massiliensis</name>
    <name type="common">ex Liu et al. 2021</name>
    <dbReference type="NCBI Taxonomy" id="2321404"/>
    <lineage>
        <taxon>Bacteria</taxon>
        <taxon>Bacillati</taxon>
        <taxon>Bacillota</taxon>
        <taxon>Clostridia</taxon>
        <taxon>Eubacteriales</taxon>
        <taxon>Oscillospiraceae</taxon>
        <taxon>Anaerotruncus</taxon>
    </lineage>
</organism>
<keyword evidence="2 4" id="KW-0521">NADP</keyword>
<dbReference type="InterPro" id="IPR013332">
    <property type="entry name" value="KPR_N"/>
</dbReference>
<comment type="pathway">
    <text evidence="4">Cofactor biosynthesis; (R)-pantothenate biosynthesis; (R)-pantoate from 3-methyl-2-oxobutanoate: step 2/2.</text>
</comment>
<dbReference type="NCBIfam" id="TIGR00745">
    <property type="entry name" value="apbA_panE"/>
    <property type="match status" value="1"/>
</dbReference>
<dbReference type="UniPathway" id="UPA00028">
    <property type="reaction ID" value="UER00004"/>
</dbReference>
<dbReference type="SUPFAM" id="SSF48179">
    <property type="entry name" value="6-phosphogluconate dehydrogenase C-terminal domain-like"/>
    <property type="match status" value="1"/>
</dbReference>
<dbReference type="SUPFAM" id="SSF51735">
    <property type="entry name" value="NAD(P)-binding Rossmann-fold domains"/>
    <property type="match status" value="1"/>
</dbReference>
<comment type="caution">
    <text evidence="7">The sequence shown here is derived from an EMBL/GenBank/DDBJ whole genome shotgun (WGS) entry which is preliminary data.</text>
</comment>
<reference evidence="7 8" key="1">
    <citation type="submission" date="2018-10" db="EMBL/GenBank/DDBJ databases">
        <title>Anaerotruncus faecis sp. nov., isolated from human feces.</title>
        <authorList>
            <person name="Wang Y.-J."/>
        </authorList>
    </citation>
    <scope>NUCLEOTIDE SEQUENCE [LARGE SCALE GENOMIC DNA]</scope>
    <source>
        <strain evidence="7 8">22A2-44</strain>
    </source>
</reference>
<comment type="function">
    <text evidence="4">Catalyzes the NADPH-dependent reduction of ketopantoate into pantoic acid.</text>
</comment>
<comment type="similarity">
    <text evidence="1 4">Belongs to the ketopantoate reductase family.</text>
</comment>
<evidence type="ECO:0000256" key="1">
    <source>
        <dbReference type="ARBA" id="ARBA00007870"/>
    </source>
</evidence>
<evidence type="ECO:0000313" key="7">
    <source>
        <dbReference type="EMBL" id="RLL13223.1"/>
    </source>
</evidence>
<dbReference type="InterPro" id="IPR051402">
    <property type="entry name" value="KPR-Related"/>
</dbReference>
<dbReference type="InterPro" id="IPR013328">
    <property type="entry name" value="6PGD_dom2"/>
</dbReference>
<dbReference type="InterPro" id="IPR003710">
    <property type="entry name" value="ApbA"/>
</dbReference>
<dbReference type="GO" id="GO:0015940">
    <property type="term" value="P:pantothenate biosynthetic process"/>
    <property type="evidence" value="ECO:0007669"/>
    <property type="project" value="UniProtKB-UniPathway"/>
</dbReference>
<feature type="domain" description="Ketopantoate reductase C-terminal" evidence="6">
    <location>
        <begin position="179"/>
        <end position="295"/>
    </location>
</feature>
<sequence>MKYLVIGAGGTGGCIGGYLADAGRDVTLIARGKHLEAIRRDGLVLHGTRRGELRVRVPACTAGEFTGRADVIFVCVKGYSVEEILPLVERASDERTVVIPILNVLGTGERMAIRLPGRTVTDGCIYIVGYISSPGEITQSGEVFRIVYGEREGNAHAVRLQEIAEELRGADIDAVVSDDIRRDAFRKFMLVSPMAAAGAYFDLPMGGLQAPGEPREFFKSLVRELAAIADAKGYRYPVDMLADGLRRIDGMSPDTTASMQKDLKKGGASELDGLVLEPVRMARALGLSAPGYERAADRLGELSSRGELSRKFPPDPLQSV</sequence>
<gene>
    <name evidence="7" type="ORF">D4A47_04605</name>
</gene>
<accession>A0A498CSC0</accession>
<evidence type="ECO:0000256" key="2">
    <source>
        <dbReference type="ARBA" id="ARBA00022857"/>
    </source>
</evidence>
<dbReference type="InterPro" id="IPR036291">
    <property type="entry name" value="NAD(P)-bd_dom_sf"/>
</dbReference>
<dbReference type="Pfam" id="PF02558">
    <property type="entry name" value="ApbA"/>
    <property type="match status" value="1"/>
</dbReference>
<dbReference type="Gene3D" id="1.10.1040.10">
    <property type="entry name" value="N-(1-d-carboxylethyl)-l-norvaline Dehydrogenase, domain 2"/>
    <property type="match status" value="1"/>
</dbReference>
<dbReference type="PANTHER" id="PTHR21708">
    <property type="entry name" value="PROBABLE 2-DEHYDROPANTOATE 2-REDUCTASE"/>
    <property type="match status" value="1"/>
</dbReference>
<proteinExistence type="inferred from homology"/>
<feature type="domain" description="Ketopantoate reductase N-terminal" evidence="5">
    <location>
        <begin position="4"/>
        <end position="151"/>
    </location>
</feature>
<evidence type="ECO:0000313" key="8">
    <source>
        <dbReference type="Proteomes" id="UP000276301"/>
    </source>
</evidence>
<keyword evidence="3 4" id="KW-0560">Oxidoreductase</keyword>
<protein>
    <recommendedName>
        <fullName evidence="4">2-dehydropantoate 2-reductase</fullName>
        <ecNumber evidence="4">1.1.1.169</ecNumber>
    </recommendedName>
    <alternativeName>
        <fullName evidence="4">Ketopantoate reductase</fullName>
    </alternativeName>
</protein>
<dbReference type="InterPro" id="IPR008927">
    <property type="entry name" value="6-PGluconate_DH-like_C_sf"/>
</dbReference>